<dbReference type="STRING" id="1392540.P256_00027"/>
<dbReference type="RefSeq" id="WP_023271635.1">
    <property type="nucleotide sequence ID" value="NZ_KI530712.1"/>
</dbReference>
<name>V2TU25_9GAMM</name>
<dbReference type="EMBL" id="AYER01000001">
    <property type="protein sequence ID" value="ESK41042.1"/>
    <property type="molecule type" value="Genomic_DNA"/>
</dbReference>
<dbReference type="AlphaFoldDB" id="V2TU25"/>
<evidence type="ECO:0000313" key="1">
    <source>
        <dbReference type="EMBL" id="ESK41042.1"/>
    </source>
</evidence>
<dbReference type="HOGENOM" id="CLU_2165515_0_0_6"/>
<gene>
    <name evidence="1" type="ORF">P256_00027</name>
</gene>
<sequence>MTDIECPYCGAKDDDCVSDLWEIEGEDNELECGACKKQIIVNAEVSVTYDARRMDCAENSHEYGDWKRYDYDYAYEHEKYSLWARDCKYCDDSEIIKTAYKADLPSSAGE</sequence>
<protein>
    <submittedName>
        <fullName evidence="1">Uncharacterized protein</fullName>
    </submittedName>
</protein>
<accession>V2TU25</accession>
<comment type="caution">
    <text evidence="1">The sequence shown here is derived from an EMBL/GenBank/DDBJ whole genome shotgun (WGS) entry which is preliminary data.</text>
</comment>
<dbReference type="Proteomes" id="UP000023785">
    <property type="component" value="Unassembled WGS sequence"/>
</dbReference>
<reference evidence="1 2" key="1">
    <citation type="submission" date="2013-10" db="EMBL/GenBank/DDBJ databases">
        <title>The Genome Sequence of Acinetobacter nectaris CIP 110549.</title>
        <authorList>
            <consortium name="The Broad Institute Genomics Platform"/>
            <consortium name="The Broad Institute Genome Sequencing Center for Infectious Disease"/>
            <person name="Cerqueira G."/>
            <person name="Feldgarden M."/>
            <person name="Courvalin P."/>
            <person name="Grillot-Courvalin C."/>
            <person name="Clermont D."/>
            <person name="Rocha E."/>
            <person name="Yoon E.-J."/>
            <person name="Nemec A."/>
            <person name="Young S.K."/>
            <person name="Zeng Q."/>
            <person name="Gargeya S."/>
            <person name="Fitzgerald M."/>
            <person name="Abouelleil A."/>
            <person name="Alvarado L."/>
            <person name="Berlin A.M."/>
            <person name="Chapman S.B."/>
            <person name="Gainer-Dewar J."/>
            <person name="Goldberg J."/>
            <person name="Gnerre S."/>
            <person name="Griggs A."/>
            <person name="Gujja S."/>
            <person name="Hansen M."/>
            <person name="Howarth C."/>
            <person name="Imamovic A."/>
            <person name="Ireland A."/>
            <person name="Larimer J."/>
            <person name="McCowan C."/>
            <person name="Murphy C."/>
            <person name="Pearson M."/>
            <person name="Poon T.W."/>
            <person name="Priest M."/>
            <person name="Roberts A."/>
            <person name="Saif S."/>
            <person name="Shea T."/>
            <person name="Sykes S."/>
            <person name="Wortman J."/>
            <person name="Nusbaum C."/>
            <person name="Birren B."/>
        </authorList>
    </citation>
    <scope>NUCLEOTIDE SEQUENCE [LARGE SCALE GENOMIC DNA]</scope>
    <source>
        <strain evidence="1 2">CIP 110549</strain>
    </source>
</reference>
<evidence type="ECO:0000313" key="2">
    <source>
        <dbReference type="Proteomes" id="UP000023785"/>
    </source>
</evidence>
<proteinExistence type="predicted"/>
<keyword evidence="2" id="KW-1185">Reference proteome</keyword>
<organism evidence="1 2">
    <name type="scientific">Acinetobacter nectaris CIP 110549</name>
    <dbReference type="NCBI Taxonomy" id="1392540"/>
    <lineage>
        <taxon>Bacteria</taxon>
        <taxon>Pseudomonadati</taxon>
        <taxon>Pseudomonadota</taxon>
        <taxon>Gammaproteobacteria</taxon>
        <taxon>Moraxellales</taxon>
        <taxon>Moraxellaceae</taxon>
        <taxon>Acinetobacter</taxon>
    </lineage>
</organism>
<dbReference type="PATRIC" id="fig|1392540.3.peg.27"/>